<feature type="compositionally biased region" description="Basic and acidic residues" evidence="7">
    <location>
        <begin position="402"/>
        <end position="415"/>
    </location>
</feature>
<comment type="subcellular location">
    <subcellularLocation>
        <location evidence="1">Endoplasmic reticulum membrane</location>
        <topology evidence="1">Multi-pass membrane protein</topology>
    </subcellularLocation>
</comment>
<evidence type="ECO:0000256" key="2">
    <source>
        <dbReference type="ARBA" id="ARBA00022692"/>
    </source>
</evidence>
<feature type="compositionally biased region" description="Low complexity" evidence="7">
    <location>
        <begin position="539"/>
        <end position="562"/>
    </location>
</feature>
<dbReference type="RefSeq" id="XP_066076150.1">
    <property type="nucleotide sequence ID" value="XM_066220053.1"/>
</dbReference>
<keyword evidence="2 8" id="KW-0812">Transmembrane</keyword>
<dbReference type="GO" id="GO:0140042">
    <property type="term" value="P:lipid droplet formation"/>
    <property type="evidence" value="ECO:0007669"/>
    <property type="project" value="UniProtKB-ARBA"/>
</dbReference>
<keyword evidence="3" id="KW-0256">Endoplasmic reticulum</keyword>
<proteinExistence type="predicted"/>
<keyword evidence="10" id="KW-1185">Reference proteome</keyword>
<dbReference type="AlphaFoldDB" id="A0AAX4JVM5"/>
<organism evidence="9 10">
    <name type="scientific">Kwoniella dendrophila CBS 6074</name>
    <dbReference type="NCBI Taxonomy" id="1295534"/>
    <lineage>
        <taxon>Eukaryota</taxon>
        <taxon>Fungi</taxon>
        <taxon>Dikarya</taxon>
        <taxon>Basidiomycota</taxon>
        <taxon>Agaricomycotina</taxon>
        <taxon>Tremellomycetes</taxon>
        <taxon>Tremellales</taxon>
        <taxon>Cryptococcaceae</taxon>
        <taxon>Kwoniella</taxon>
    </lineage>
</organism>
<evidence type="ECO:0000256" key="6">
    <source>
        <dbReference type="ARBA" id="ARBA00023136"/>
    </source>
</evidence>
<reference evidence="9 10" key="1">
    <citation type="submission" date="2024-01" db="EMBL/GenBank/DDBJ databases">
        <title>Comparative genomics of Cryptococcus and Kwoniella reveals pathogenesis evolution and contrasting modes of karyotype evolution via chromosome fusion or intercentromeric recombination.</title>
        <authorList>
            <person name="Coelho M.A."/>
            <person name="David-Palma M."/>
            <person name="Shea T."/>
            <person name="Bowers K."/>
            <person name="McGinley-Smith S."/>
            <person name="Mohammad A.W."/>
            <person name="Gnirke A."/>
            <person name="Yurkov A.M."/>
            <person name="Nowrousian M."/>
            <person name="Sun S."/>
            <person name="Cuomo C.A."/>
            <person name="Heitman J."/>
        </authorList>
    </citation>
    <scope>NUCLEOTIDE SEQUENCE [LARGE SCALE GENOMIC DNA]</scope>
    <source>
        <strain evidence="9 10">CBS 6074</strain>
    </source>
</reference>
<feature type="compositionally biased region" description="Low complexity" evidence="7">
    <location>
        <begin position="437"/>
        <end position="457"/>
    </location>
</feature>
<dbReference type="GeneID" id="91094980"/>
<dbReference type="GO" id="GO:0006629">
    <property type="term" value="P:lipid metabolic process"/>
    <property type="evidence" value="ECO:0007669"/>
    <property type="project" value="UniProtKB-KW"/>
</dbReference>
<dbReference type="EMBL" id="CP144102">
    <property type="protein sequence ID" value="WWC89387.1"/>
    <property type="molecule type" value="Genomic_DNA"/>
</dbReference>
<feature type="compositionally biased region" description="Acidic residues" evidence="7">
    <location>
        <begin position="583"/>
        <end position="600"/>
    </location>
</feature>
<name>A0AAX4JVM5_9TREE</name>
<dbReference type="Pfam" id="PF06775">
    <property type="entry name" value="Seipin"/>
    <property type="match status" value="1"/>
</dbReference>
<keyword evidence="5" id="KW-0443">Lipid metabolism</keyword>
<keyword evidence="6 8" id="KW-0472">Membrane</keyword>
<protein>
    <submittedName>
        <fullName evidence="9">Uncharacterized protein</fullName>
    </submittedName>
</protein>
<evidence type="ECO:0000256" key="8">
    <source>
        <dbReference type="SAM" id="Phobius"/>
    </source>
</evidence>
<feature type="region of interest" description="Disordered" evidence="7">
    <location>
        <begin position="373"/>
        <end position="614"/>
    </location>
</feature>
<accession>A0AAX4JVM5</accession>
<evidence type="ECO:0000313" key="9">
    <source>
        <dbReference type="EMBL" id="WWC89387.1"/>
    </source>
</evidence>
<dbReference type="InterPro" id="IPR009617">
    <property type="entry name" value="Seipin"/>
</dbReference>
<dbReference type="CDD" id="cd23995">
    <property type="entry name" value="Seipin_BSCL2_like"/>
    <property type="match status" value="1"/>
</dbReference>
<feature type="compositionally biased region" description="Basic and acidic residues" evidence="7">
    <location>
        <begin position="377"/>
        <end position="394"/>
    </location>
</feature>
<evidence type="ECO:0000256" key="4">
    <source>
        <dbReference type="ARBA" id="ARBA00022989"/>
    </source>
</evidence>
<evidence type="ECO:0000313" key="10">
    <source>
        <dbReference type="Proteomes" id="UP001355207"/>
    </source>
</evidence>
<dbReference type="GO" id="GO:0005789">
    <property type="term" value="C:endoplasmic reticulum membrane"/>
    <property type="evidence" value="ECO:0007669"/>
    <property type="project" value="UniProtKB-SubCell"/>
</dbReference>
<feature type="transmembrane region" description="Helical" evidence="8">
    <location>
        <begin position="85"/>
        <end position="112"/>
    </location>
</feature>
<evidence type="ECO:0000256" key="7">
    <source>
        <dbReference type="SAM" id="MobiDB-lite"/>
    </source>
</evidence>
<keyword evidence="4 8" id="KW-1133">Transmembrane helix</keyword>
<feature type="compositionally biased region" description="Low complexity" evidence="7">
    <location>
        <begin position="466"/>
        <end position="490"/>
    </location>
</feature>
<feature type="compositionally biased region" description="Basic and acidic residues" evidence="7">
    <location>
        <begin position="563"/>
        <end position="582"/>
    </location>
</feature>
<sequence>MLPTQPSLHSVDPDPDEIQRRREAIGRRIKFHREMERLHPRPEPPINWDEIKEFIRGLAVLLGAPIIIPMRLIHHALTSPLTISLVLKLMLLGLLFLASSIFSILAVGAFFWSWKIGGNIEVEGWLYYGSKNHRPPHTTVYFPLERIEHDLRYDVQVELELVRPTKGTTDEMGNFMLSLELKALSQPERTLITAAQPSLPPPALAAPFLSIPILPTSYTPCIIPYPFRSLCPSRLLGYSVPTAKIRERRAKGGFSSRERGKDVVPLKKDLMEGVIIKPAKNQAMTIGSGFVSIGREDLFEEKAEDGAKCKPPSREVKTTGWVLIRLIPRPTGIRWILSSHPLPPLLLLPPISLSLTFSSSILAFTIITLLRSGKGKSQPDEKDQARLDDDRPRVDGQTGQIDEVREGERRKKEWEEMQSSSGHGIIRKRSLKRNSFSGTDGASAIGGSTTTAPSASTESFGPTLMTRTISTGSSSQSSSTSPSTSDSAETVTPTRIRDRGQSQIVGGSGSSGSSGSGGSGSGSGSGSSGGNKNLRRRISGSASGNRRTSTTSTTTAQSADTTRGIEAEGSDTEKENNDGHQAEDEEETETEGGQEIEEETNDWREFGREFGLNT</sequence>
<dbReference type="Proteomes" id="UP001355207">
    <property type="component" value="Chromosome 5"/>
</dbReference>
<feature type="compositionally biased region" description="Gly residues" evidence="7">
    <location>
        <begin position="506"/>
        <end position="529"/>
    </location>
</feature>
<evidence type="ECO:0000256" key="1">
    <source>
        <dbReference type="ARBA" id="ARBA00004477"/>
    </source>
</evidence>
<feature type="transmembrane region" description="Helical" evidence="8">
    <location>
        <begin position="54"/>
        <end position="73"/>
    </location>
</feature>
<evidence type="ECO:0000256" key="5">
    <source>
        <dbReference type="ARBA" id="ARBA00023098"/>
    </source>
</evidence>
<evidence type="ECO:0000256" key="3">
    <source>
        <dbReference type="ARBA" id="ARBA00022824"/>
    </source>
</evidence>
<gene>
    <name evidence="9" type="ORF">L201_004310</name>
</gene>